<gene>
    <name evidence="3" type="ORF">EOI86_00805</name>
</gene>
<dbReference type="PRINTS" id="PR00081">
    <property type="entry name" value="GDHRDH"/>
</dbReference>
<dbReference type="Pfam" id="PF13561">
    <property type="entry name" value="adh_short_C2"/>
    <property type="match status" value="1"/>
</dbReference>
<dbReference type="RefSeq" id="WP_127763248.1">
    <property type="nucleotide sequence ID" value="NZ_SADE01000001.1"/>
</dbReference>
<evidence type="ECO:0000256" key="1">
    <source>
        <dbReference type="ARBA" id="ARBA00006484"/>
    </source>
</evidence>
<dbReference type="CDD" id="cd05233">
    <property type="entry name" value="SDR_c"/>
    <property type="match status" value="1"/>
</dbReference>
<dbReference type="InterPro" id="IPR020904">
    <property type="entry name" value="Sc_DH/Rdtase_CS"/>
</dbReference>
<dbReference type="InterPro" id="IPR036291">
    <property type="entry name" value="NAD(P)-bd_dom_sf"/>
</dbReference>
<dbReference type="AlphaFoldDB" id="A0A3S3UQ20"/>
<dbReference type="GO" id="GO:0016491">
    <property type="term" value="F:oxidoreductase activity"/>
    <property type="evidence" value="ECO:0007669"/>
    <property type="project" value="UniProtKB-KW"/>
</dbReference>
<dbReference type="PROSITE" id="PS00061">
    <property type="entry name" value="ADH_SHORT"/>
    <property type="match status" value="1"/>
</dbReference>
<organism evidence="3 4">
    <name type="scientific">Hwanghaeella grinnelliae</name>
    <dbReference type="NCBI Taxonomy" id="2500179"/>
    <lineage>
        <taxon>Bacteria</taxon>
        <taxon>Pseudomonadati</taxon>
        <taxon>Pseudomonadota</taxon>
        <taxon>Alphaproteobacteria</taxon>
        <taxon>Rhodospirillales</taxon>
        <taxon>Rhodospirillaceae</taxon>
        <taxon>Hwanghaeella</taxon>
    </lineage>
</organism>
<dbReference type="SUPFAM" id="SSF51735">
    <property type="entry name" value="NAD(P)-binding Rossmann-fold domains"/>
    <property type="match status" value="1"/>
</dbReference>
<dbReference type="EMBL" id="SADE01000001">
    <property type="protein sequence ID" value="RVU37875.1"/>
    <property type="molecule type" value="Genomic_DNA"/>
</dbReference>
<dbReference type="PANTHER" id="PTHR24321">
    <property type="entry name" value="DEHYDROGENASES, SHORT CHAIN"/>
    <property type="match status" value="1"/>
</dbReference>
<reference evidence="4" key="1">
    <citation type="submission" date="2019-01" db="EMBL/GenBank/DDBJ databases">
        <title>Gri0909 isolated from a small marine red alga.</title>
        <authorList>
            <person name="Kim J."/>
            <person name="Jeong S.E."/>
            <person name="Jeon C.O."/>
        </authorList>
    </citation>
    <scope>NUCLEOTIDE SEQUENCE [LARGE SCALE GENOMIC DNA]</scope>
    <source>
        <strain evidence="4">Gri0909</strain>
    </source>
</reference>
<evidence type="ECO:0000256" key="2">
    <source>
        <dbReference type="ARBA" id="ARBA00023002"/>
    </source>
</evidence>
<dbReference type="Gene3D" id="3.40.50.720">
    <property type="entry name" value="NAD(P)-binding Rossmann-like Domain"/>
    <property type="match status" value="1"/>
</dbReference>
<dbReference type="OrthoDB" id="9804774at2"/>
<dbReference type="NCBIfam" id="NF009466">
    <property type="entry name" value="PRK12826.1-2"/>
    <property type="match status" value="1"/>
</dbReference>
<keyword evidence="4" id="KW-1185">Reference proteome</keyword>
<dbReference type="PRINTS" id="PR00080">
    <property type="entry name" value="SDRFAMILY"/>
</dbReference>
<dbReference type="InterPro" id="IPR002347">
    <property type="entry name" value="SDR_fam"/>
</dbReference>
<evidence type="ECO:0000313" key="4">
    <source>
        <dbReference type="Proteomes" id="UP000287447"/>
    </source>
</evidence>
<protein>
    <submittedName>
        <fullName evidence="3">SDR family oxidoreductase</fullName>
    </submittedName>
</protein>
<dbReference type="FunFam" id="3.40.50.720:FF:000084">
    <property type="entry name" value="Short-chain dehydrogenase reductase"/>
    <property type="match status" value="1"/>
</dbReference>
<accession>A0A3S3UQ20</accession>
<dbReference type="PANTHER" id="PTHR24321:SF8">
    <property type="entry name" value="ESTRADIOL 17-BETA-DEHYDROGENASE 8-RELATED"/>
    <property type="match status" value="1"/>
</dbReference>
<proteinExistence type="inferred from homology"/>
<dbReference type="Proteomes" id="UP000287447">
    <property type="component" value="Unassembled WGS sequence"/>
</dbReference>
<keyword evidence="2" id="KW-0560">Oxidoreductase</keyword>
<sequence>MSIDLKGSRVFISAGAAGIGRAMVDTYVKANARVYTCDVVDEALEDLRAKYPSVTAVNCDCADFEAVSAMFEDVEKTLGGLDVLVNNVGIAGPTARVEDIELDDWQRTLDVNITAHFYCTKLATPMLKANQKGVVINLSSVAGRLGFPMRLPYAASKWAVVGFTKTLAAELGPDNIRSNAILPGIVDGERIDRVIDAKAQAMNISFDAMREKLVSGVAMRTSVSPYDIANMALFLSSDLAQKVSGQIISVDGDVLSIT</sequence>
<comment type="similarity">
    <text evidence="1">Belongs to the short-chain dehydrogenases/reductases (SDR) family.</text>
</comment>
<evidence type="ECO:0000313" key="3">
    <source>
        <dbReference type="EMBL" id="RVU37875.1"/>
    </source>
</evidence>
<comment type="caution">
    <text evidence="3">The sequence shown here is derived from an EMBL/GenBank/DDBJ whole genome shotgun (WGS) entry which is preliminary data.</text>
</comment>
<name>A0A3S3UQ20_9PROT</name>